<gene>
    <name evidence="4" type="ORF">HaLaN_22862</name>
</gene>
<evidence type="ECO:0000259" key="3">
    <source>
        <dbReference type="PROSITE" id="PS50056"/>
    </source>
</evidence>
<dbReference type="InterPro" id="IPR000387">
    <property type="entry name" value="Tyr_Pase_dom"/>
</dbReference>
<evidence type="ECO:0000313" key="5">
    <source>
        <dbReference type="Proteomes" id="UP000485058"/>
    </source>
</evidence>
<dbReference type="CDD" id="cd14494">
    <property type="entry name" value="PTP_DSP_cys"/>
    <property type="match status" value="1"/>
</dbReference>
<dbReference type="Proteomes" id="UP000485058">
    <property type="component" value="Unassembled WGS sequence"/>
</dbReference>
<keyword evidence="5" id="KW-1185">Reference proteome</keyword>
<feature type="compositionally biased region" description="Polar residues" evidence="2">
    <location>
        <begin position="257"/>
        <end position="268"/>
    </location>
</feature>
<dbReference type="SUPFAM" id="SSF52799">
    <property type="entry name" value="(Phosphotyrosine protein) phosphatases II"/>
    <property type="match status" value="1"/>
</dbReference>
<dbReference type="Gene3D" id="3.90.190.10">
    <property type="entry name" value="Protein tyrosine phosphatase superfamily"/>
    <property type="match status" value="1"/>
</dbReference>
<keyword evidence="1" id="KW-0378">Hydrolase</keyword>
<evidence type="ECO:0000256" key="2">
    <source>
        <dbReference type="SAM" id="MobiDB-lite"/>
    </source>
</evidence>
<protein>
    <submittedName>
        <fullName evidence="4">Tyr_phosphatase_2 domain-containing protein</fullName>
    </submittedName>
</protein>
<evidence type="ECO:0000256" key="1">
    <source>
        <dbReference type="ARBA" id="ARBA00022801"/>
    </source>
</evidence>
<evidence type="ECO:0000313" key="4">
    <source>
        <dbReference type="EMBL" id="GFH24977.1"/>
    </source>
</evidence>
<dbReference type="GO" id="GO:0016791">
    <property type="term" value="F:phosphatase activity"/>
    <property type="evidence" value="ECO:0007669"/>
    <property type="project" value="UniProtKB-ARBA"/>
</dbReference>
<organism evidence="4 5">
    <name type="scientific">Haematococcus lacustris</name>
    <name type="common">Green alga</name>
    <name type="synonym">Haematococcus pluvialis</name>
    <dbReference type="NCBI Taxonomy" id="44745"/>
    <lineage>
        <taxon>Eukaryota</taxon>
        <taxon>Viridiplantae</taxon>
        <taxon>Chlorophyta</taxon>
        <taxon>core chlorophytes</taxon>
        <taxon>Chlorophyceae</taxon>
        <taxon>CS clade</taxon>
        <taxon>Chlamydomonadales</taxon>
        <taxon>Haematococcaceae</taxon>
        <taxon>Haematococcus</taxon>
    </lineage>
</organism>
<dbReference type="EMBL" id="BLLF01002683">
    <property type="protein sequence ID" value="GFH24977.1"/>
    <property type="molecule type" value="Genomic_DNA"/>
</dbReference>
<reference evidence="4 5" key="1">
    <citation type="submission" date="2020-02" db="EMBL/GenBank/DDBJ databases">
        <title>Draft genome sequence of Haematococcus lacustris strain NIES-144.</title>
        <authorList>
            <person name="Morimoto D."/>
            <person name="Nakagawa S."/>
            <person name="Yoshida T."/>
            <person name="Sawayama S."/>
        </authorList>
    </citation>
    <scope>NUCLEOTIDE SEQUENCE [LARGE SCALE GENOMIC DNA]</scope>
    <source>
        <strain evidence="4 5">NIES-144</strain>
    </source>
</reference>
<sequence>MAQYQLPPLPKLPAKEMAGPTPWSNYVLSNKQVLAGAYPASLDDAETERILTTLLELGVNTFVCLQAEVNINTPEHAWRAQTPRKFLAKRTSLGTLRLRNRRSTSCTYPSSVRTRQQCNKVRAVTPSSGYQHAPCCHADGNVTTDSAMNRLAEDCIERVLRGEKLYIHCWGGHGRTGTLVAIMLGRLYNLPYTTALRYCQAFHDSRIYPQGVRSPQTPVQRAQVRRLLAAQSAAAGPTQSVISSIAKPLSGPGSLAARTSQSVNQQGCNAAKPAGSLLSANRQSAVPAPDNRSSQHSLASPLRA</sequence>
<dbReference type="InterPro" id="IPR016130">
    <property type="entry name" value="Tyr_Pase_AS"/>
</dbReference>
<dbReference type="InterPro" id="IPR029021">
    <property type="entry name" value="Prot-tyrosine_phosphatase-like"/>
</dbReference>
<dbReference type="AlphaFoldDB" id="A0A699ZQ60"/>
<dbReference type="PROSITE" id="PS50056">
    <property type="entry name" value="TYR_PHOSPHATASE_2"/>
    <property type="match status" value="1"/>
</dbReference>
<feature type="region of interest" description="Disordered" evidence="2">
    <location>
        <begin position="253"/>
        <end position="304"/>
    </location>
</feature>
<dbReference type="PROSITE" id="PS00383">
    <property type="entry name" value="TYR_PHOSPHATASE_1"/>
    <property type="match status" value="1"/>
</dbReference>
<feature type="domain" description="Tyrosine specific protein phosphatases" evidence="3">
    <location>
        <begin position="146"/>
        <end position="184"/>
    </location>
</feature>
<proteinExistence type="predicted"/>
<comment type="caution">
    <text evidence="4">The sequence shown here is derived from an EMBL/GenBank/DDBJ whole genome shotgun (WGS) entry which is preliminary data.</text>
</comment>
<accession>A0A699ZQ60</accession>
<feature type="non-terminal residue" evidence="4">
    <location>
        <position position="304"/>
    </location>
</feature>
<dbReference type="Pfam" id="PF22784">
    <property type="entry name" value="PTP-SAK"/>
    <property type="match status" value="1"/>
</dbReference>
<dbReference type="InterPro" id="IPR057023">
    <property type="entry name" value="PTP-SAK"/>
</dbReference>
<name>A0A699ZQ60_HAELA</name>